<accession>A0A9W6B1L0</accession>
<reference evidence="1" key="1">
    <citation type="submission" date="2022-07" db="EMBL/GenBank/DDBJ databases">
        <authorList>
            <person name="Kouya T."/>
            <person name="Ishiyama Y."/>
        </authorList>
    </citation>
    <scope>NUCLEOTIDE SEQUENCE</scope>
    <source>
        <strain evidence="1">WR16-4</strain>
    </source>
</reference>
<comment type="caution">
    <text evidence="1">The sequence shown here is derived from an EMBL/GenBank/DDBJ whole genome shotgun (WGS) entry which is preliminary data.</text>
</comment>
<evidence type="ECO:0000313" key="1">
    <source>
        <dbReference type="EMBL" id="GLB47215.1"/>
    </source>
</evidence>
<evidence type="ECO:0000313" key="2">
    <source>
        <dbReference type="Proteomes" id="UP001144204"/>
    </source>
</evidence>
<organism evidence="1 2">
    <name type="scientific">Philodulcilactobacillus myokoensis</name>
    <dbReference type="NCBI Taxonomy" id="2929573"/>
    <lineage>
        <taxon>Bacteria</taxon>
        <taxon>Bacillati</taxon>
        <taxon>Bacillota</taxon>
        <taxon>Bacilli</taxon>
        <taxon>Lactobacillales</taxon>
        <taxon>Lactobacillaceae</taxon>
        <taxon>Philodulcilactobacillus</taxon>
    </lineage>
</organism>
<keyword evidence="2" id="KW-1185">Reference proteome</keyword>
<dbReference type="AlphaFoldDB" id="A0A9W6B1L0"/>
<gene>
    <name evidence="1" type="ORF">WR164_11940</name>
</gene>
<protein>
    <submittedName>
        <fullName evidence="1">Uncharacterized protein</fullName>
    </submittedName>
</protein>
<proteinExistence type="predicted"/>
<reference evidence="1" key="2">
    <citation type="journal article" date="2023" name="PLoS ONE">
        <title>Philodulcilactobacillus myokoensis gen. nov., sp. nov., a fructophilic, acidophilic, and agar-phobic lactic acid bacterium isolated from fermented vegetable extracts.</title>
        <authorList>
            <person name="Kouya T."/>
            <person name="Ishiyama Y."/>
            <person name="Ohashi S."/>
            <person name="Kumakubo R."/>
            <person name="Yamazaki T."/>
            <person name="Otaki T."/>
        </authorList>
    </citation>
    <scope>NUCLEOTIDE SEQUENCE</scope>
    <source>
        <strain evidence="1">WR16-4</strain>
    </source>
</reference>
<dbReference type="Proteomes" id="UP001144204">
    <property type="component" value="Unassembled WGS sequence"/>
</dbReference>
<dbReference type="EMBL" id="BRPL01000002">
    <property type="protein sequence ID" value="GLB47215.1"/>
    <property type="molecule type" value="Genomic_DNA"/>
</dbReference>
<name>A0A9W6B1L0_9LACO</name>
<sequence length="260" mass="30835">MRDNFVYINANLVQNMVITYGISAADFLNGLQNIPNKILLLNDDREHANSINAHTKFSIVSGRNAIWSYLLDKQAHNKKFTDFQSNEDLDTLLNDEIARLLYLGHMEVPIYQAFSSKLHNRYIYMTLHSNFLKTYYRKFSDFNHILELSLKRHMRSTHNGRRMFIRPLVIKNIDNKIILNIIKLSSEGVVIAFDHATEEKKVYHIPVWIEKYPERQAIWHTQRDVYQNIILMGYLNYDTSKLKWSLNLDSKKINKYVYQM</sequence>
<dbReference type="RefSeq" id="WP_286136673.1">
    <property type="nucleotide sequence ID" value="NZ_BRPL01000002.1"/>
</dbReference>